<dbReference type="eggNOG" id="COG2814">
    <property type="taxonomic scope" value="Bacteria"/>
</dbReference>
<feature type="transmembrane region" description="Helical" evidence="8">
    <location>
        <begin position="86"/>
        <end position="105"/>
    </location>
</feature>
<feature type="transmembrane region" description="Helical" evidence="8">
    <location>
        <begin position="236"/>
        <end position="256"/>
    </location>
</feature>
<keyword evidence="6 8" id="KW-1133">Transmembrane helix</keyword>
<feature type="transmembrane region" description="Helical" evidence="8">
    <location>
        <begin position="145"/>
        <end position="166"/>
    </location>
</feature>
<feature type="domain" description="Major facilitator superfamily (MFS) profile" evidence="9">
    <location>
        <begin position="20"/>
        <end position="472"/>
    </location>
</feature>
<feature type="transmembrane region" description="Helical" evidence="8">
    <location>
        <begin position="172"/>
        <end position="192"/>
    </location>
</feature>
<dbReference type="InterPro" id="IPR020846">
    <property type="entry name" value="MFS_dom"/>
</dbReference>
<dbReference type="InterPro" id="IPR004638">
    <property type="entry name" value="EmrB-like"/>
</dbReference>
<evidence type="ECO:0000256" key="1">
    <source>
        <dbReference type="ARBA" id="ARBA00004651"/>
    </source>
</evidence>
<evidence type="ECO:0000259" key="9">
    <source>
        <dbReference type="PROSITE" id="PS50850"/>
    </source>
</evidence>
<evidence type="ECO:0000256" key="8">
    <source>
        <dbReference type="SAM" id="Phobius"/>
    </source>
</evidence>
<feature type="transmembrane region" description="Helical" evidence="8">
    <location>
        <begin position="111"/>
        <end position="133"/>
    </location>
</feature>
<protein>
    <submittedName>
        <fullName evidence="10">Drug resistance transporter, EmrB/QacA subfamily</fullName>
    </submittedName>
</protein>
<dbReference type="PRINTS" id="PR01036">
    <property type="entry name" value="TCRTETB"/>
</dbReference>
<keyword evidence="4" id="KW-1003">Cell membrane</keyword>
<organism evidence="10 11">
    <name type="scientific">Paenibacillus curdlanolyticus YK9</name>
    <dbReference type="NCBI Taxonomy" id="717606"/>
    <lineage>
        <taxon>Bacteria</taxon>
        <taxon>Bacillati</taxon>
        <taxon>Bacillota</taxon>
        <taxon>Bacilli</taxon>
        <taxon>Bacillales</taxon>
        <taxon>Paenibacillaceae</taxon>
        <taxon>Paenibacillus</taxon>
    </lineage>
</organism>
<dbReference type="PROSITE" id="PS50850">
    <property type="entry name" value="MFS"/>
    <property type="match status" value="1"/>
</dbReference>
<accession>E0I4R1</accession>
<evidence type="ECO:0000256" key="7">
    <source>
        <dbReference type="ARBA" id="ARBA00023136"/>
    </source>
</evidence>
<evidence type="ECO:0000256" key="5">
    <source>
        <dbReference type="ARBA" id="ARBA00022692"/>
    </source>
</evidence>
<evidence type="ECO:0000313" key="10">
    <source>
        <dbReference type="EMBL" id="EFM12592.1"/>
    </source>
</evidence>
<evidence type="ECO:0000313" key="11">
    <source>
        <dbReference type="Proteomes" id="UP000005387"/>
    </source>
</evidence>
<dbReference type="PANTHER" id="PTHR42718">
    <property type="entry name" value="MAJOR FACILITATOR SUPERFAMILY MULTIDRUG TRANSPORTER MFSC"/>
    <property type="match status" value="1"/>
</dbReference>
<dbReference type="STRING" id="717606.PaecuDRAFT_0103"/>
<dbReference type="Proteomes" id="UP000005387">
    <property type="component" value="Unassembled WGS sequence"/>
</dbReference>
<dbReference type="OrthoDB" id="9816041at2"/>
<proteinExistence type="inferred from homology"/>
<dbReference type="Gene3D" id="1.20.1250.20">
    <property type="entry name" value="MFS general substrate transporter like domains"/>
    <property type="match status" value="1"/>
</dbReference>
<dbReference type="SUPFAM" id="SSF103473">
    <property type="entry name" value="MFS general substrate transporter"/>
    <property type="match status" value="1"/>
</dbReference>
<evidence type="ECO:0000256" key="4">
    <source>
        <dbReference type="ARBA" id="ARBA00022475"/>
    </source>
</evidence>
<name>E0I4R1_9BACL</name>
<keyword evidence="11" id="KW-1185">Reference proteome</keyword>
<evidence type="ECO:0000256" key="3">
    <source>
        <dbReference type="ARBA" id="ARBA00022448"/>
    </source>
</evidence>
<dbReference type="Gene3D" id="1.20.1720.10">
    <property type="entry name" value="Multidrug resistance protein D"/>
    <property type="match status" value="1"/>
</dbReference>
<feature type="transmembrane region" description="Helical" evidence="8">
    <location>
        <begin position="310"/>
        <end position="327"/>
    </location>
</feature>
<dbReference type="InterPro" id="IPR011701">
    <property type="entry name" value="MFS"/>
</dbReference>
<feature type="transmembrane region" description="Helical" evidence="8">
    <location>
        <begin position="204"/>
        <end position="224"/>
    </location>
</feature>
<dbReference type="PANTHER" id="PTHR42718:SF9">
    <property type="entry name" value="MAJOR FACILITATOR SUPERFAMILY MULTIDRUG TRANSPORTER MFSC"/>
    <property type="match status" value="1"/>
</dbReference>
<dbReference type="CDD" id="cd17503">
    <property type="entry name" value="MFS_LmrB_MDR_like"/>
    <property type="match status" value="1"/>
</dbReference>
<feature type="transmembrane region" description="Helical" evidence="8">
    <location>
        <begin position="339"/>
        <end position="358"/>
    </location>
</feature>
<evidence type="ECO:0000256" key="6">
    <source>
        <dbReference type="ARBA" id="ARBA00022989"/>
    </source>
</evidence>
<feature type="transmembrane region" description="Helical" evidence="8">
    <location>
        <begin position="55"/>
        <end position="74"/>
    </location>
</feature>
<keyword evidence="7 8" id="KW-0472">Membrane</keyword>
<feature type="transmembrane region" description="Helical" evidence="8">
    <location>
        <begin position="449"/>
        <end position="467"/>
    </location>
</feature>
<dbReference type="InterPro" id="IPR036259">
    <property type="entry name" value="MFS_trans_sf"/>
</dbReference>
<comment type="similarity">
    <text evidence="2">Belongs to the major facilitator superfamily. EmrB family.</text>
</comment>
<dbReference type="NCBIfam" id="TIGR00711">
    <property type="entry name" value="efflux_EmrB"/>
    <property type="match status" value="1"/>
</dbReference>
<keyword evidence="5 8" id="KW-0812">Transmembrane</keyword>
<feature type="transmembrane region" description="Helical" evidence="8">
    <location>
        <begin position="277"/>
        <end position="298"/>
    </location>
</feature>
<dbReference type="Pfam" id="PF07690">
    <property type="entry name" value="MFS_1"/>
    <property type="match status" value="1"/>
</dbReference>
<evidence type="ECO:0000256" key="2">
    <source>
        <dbReference type="ARBA" id="ARBA00008537"/>
    </source>
</evidence>
<comment type="subcellular location">
    <subcellularLocation>
        <location evidence="1">Cell membrane</location>
        <topology evidence="1">Multi-pass membrane protein</topology>
    </subcellularLocation>
</comment>
<gene>
    <name evidence="10" type="ORF">PaecuDRAFT_0103</name>
</gene>
<dbReference type="AlphaFoldDB" id="E0I4R1"/>
<feature type="transmembrane region" description="Helical" evidence="8">
    <location>
        <begin position="21"/>
        <end position="43"/>
    </location>
</feature>
<reference evidence="10 11" key="1">
    <citation type="submission" date="2010-07" db="EMBL/GenBank/DDBJ databases">
        <title>The draft genome of Paenibacillus curdlanolyticus YK9.</title>
        <authorList>
            <consortium name="US DOE Joint Genome Institute (JGI-PGF)"/>
            <person name="Lucas S."/>
            <person name="Copeland A."/>
            <person name="Lapidus A."/>
            <person name="Cheng J.-F."/>
            <person name="Bruce D."/>
            <person name="Goodwin L."/>
            <person name="Pitluck S."/>
            <person name="Land M.L."/>
            <person name="Hauser L."/>
            <person name="Chang Y.-J."/>
            <person name="Jeffries C."/>
            <person name="Anderson I.J."/>
            <person name="Johnson E."/>
            <person name="Loganathan U."/>
            <person name="Mulhopadhyay B."/>
            <person name="Kyrpides N."/>
            <person name="Woyke T.J."/>
        </authorList>
    </citation>
    <scope>NUCLEOTIDE SEQUENCE [LARGE SCALE GENOMIC DNA]</scope>
    <source>
        <strain evidence="10 11">YK9</strain>
    </source>
</reference>
<feature type="transmembrane region" description="Helical" evidence="8">
    <location>
        <begin position="364"/>
        <end position="389"/>
    </location>
</feature>
<dbReference type="GO" id="GO:0022857">
    <property type="term" value="F:transmembrane transporter activity"/>
    <property type="evidence" value="ECO:0007669"/>
    <property type="project" value="InterPro"/>
</dbReference>
<sequence length="489" mass="52427">MAAQASEQSFVLSTRQLIGPLIAIIVGMFMVILDTTAVNVALPVFVDDFHRSLTVVQWTITGYALAQAAVIPLAGWMSDQFGAKRIFVISLVLFTLGSVLCAVATTAEQLILFRVLQGLGGGMVMPIAFAMTFRMSPPEKAGSIMGMMGIPILLAPALGPMLAGYLVDYVSWHWIFYINVPVGIIGLVLCVWQLPNLPKNASSGLDKWGIVLGPLAFAGLSYGISEGGAGWTSDKTIIGLAIGAVALGAFIAVELTRKGQPLLELRVFRSMLFTRGIIIQWVLQFAMFGVIFLIPYFMQRIMGMSAFHSGMWSLPQALAAALFMPFGGRLYDRIGARPLVIVGMILVATGAYLVSRITPDQSAWAFFLPRALLGMGMGLSFLPLNTFLIQSAPANLVSRVTSLTSATQQVVTSFAVAGLTTIIVSRTNHHVAEGLKPMPDAIAKAFHDTYLMLAGLAVVGLLLGLTIRKPKTSTSTTEQEFAAKESMMG</sequence>
<dbReference type="EMBL" id="AEDD01000001">
    <property type="protein sequence ID" value="EFM12592.1"/>
    <property type="molecule type" value="Genomic_DNA"/>
</dbReference>
<dbReference type="RefSeq" id="WP_006036121.1">
    <property type="nucleotide sequence ID" value="NZ_AEDD01000001.1"/>
</dbReference>
<keyword evidence="3" id="KW-0813">Transport</keyword>
<dbReference type="GO" id="GO:0005886">
    <property type="term" value="C:plasma membrane"/>
    <property type="evidence" value="ECO:0007669"/>
    <property type="project" value="UniProtKB-SubCell"/>
</dbReference>